<comment type="caution">
    <text evidence="1">The sequence shown here is derived from an EMBL/GenBank/DDBJ whole genome shotgun (WGS) entry which is preliminary data.</text>
</comment>
<name>A0A426YWK8_ENSVE</name>
<reference evidence="1 2" key="1">
    <citation type="journal article" date="2014" name="Agronomy (Basel)">
        <title>A Draft Genome Sequence for Ensete ventricosum, the Drought-Tolerant Tree Against Hunger.</title>
        <authorList>
            <person name="Harrison J."/>
            <person name="Moore K.A."/>
            <person name="Paszkiewicz K."/>
            <person name="Jones T."/>
            <person name="Grant M."/>
            <person name="Ambacheew D."/>
            <person name="Muzemil S."/>
            <person name="Studholme D.J."/>
        </authorList>
    </citation>
    <scope>NUCLEOTIDE SEQUENCE [LARGE SCALE GENOMIC DNA]</scope>
</reference>
<accession>A0A426YWK8</accession>
<organism evidence="1 2">
    <name type="scientific">Ensete ventricosum</name>
    <name type="common">Abyssinian banana</name>
    <name type="synonym">Musa ensete</name>
    <dbReference type="NCBI Taxonomy" id="4639"/>
    <lineage>
        <taxon>Eukaryota</taxon>
        <taxon>Viridiplantae</taxon>
        <taxon>Streptophyta</taxon>
        <taxon>Embryophyta</taxon>
        <taxon>Tracheophyta</taxon>
        <taxon>Spermatophyta</taxon>
        <taxon>Magnoliopsida</taxon>
        <taxon>Liliopsida</taxon>
        <taxon>Zingiberales</taxon>
        <taxon>Musaceae</taxon>
        <taxon>Ensete</taxon>
    </lineage>
</organism>
<evidence type="ECO:0000313" key="1">
    <source>
        <dbReference type="EMBL" id="RRT56115.1"/>
    </source>
</evidence>
<proteinExistence type="predicted"/>
<dbReference type="EMBL" id="AMZH03009769">
    <property type="protein sequence ID" value="RRT56115.1"/>
    <property type="molecule type" value="Genomic_DNA"/>
</dbReference>
<sequence length="80" mass="9191">MRMMRVAATSCTMEPSRAREHGIYWFLRPTVDCEWEDASSLVDGFDDPGEHAFRIEMLCGNAERTRNSSRSIRARHAMLA</sequence>
<gene>
    <name evidence="1" type="ORF">B296_00044337</name>
</gene>
<evidence type="ECO:0000313" key="2">
    <source>
        <dbReference type="Proteomes" id="UP000287651"/>
    </source>
</evidence>
<protein>
    <submittedName>
        <fullName evidence="1">Uncharacterized protein</fullName>
    </submittedName>
</protein>
<dbReference type="Proteomes" id="UP000287651">
    <property type="component" value="Unassembled WGS sequence"/>
</dbReference>
<dbReference type="AlphaFoldDB" id="A0A426YWK8"/>